<dbReference type="SFLD" id="SFLDG01151">
    <property type="entry name" value="Main.2:_Nu-like"/>
    <property type="match status" value="1"/>
</dbReference>
<dbReference type="Gene3D" id="3.40.30.10">
    <property type="entry name" value="Glutaredoxin"/>
    <property type="match status" value="1"/>
</dbReference>
<comment type="similarity">
    <text evidence="1">Belongs to the GST superfamily.</text>
</comment>
<organism evidence="4 5">
    <name type="scientific">Novosphingobium anseongense</name>
    <dbReference type="NCBI Taxonomy" id="3133436"/>
    <lineage>
        <taxon>Bacteria</taxon>
        <taxon>Pseudomonadati</taxon>
        <taxon>Pseudomonadota</taxon>
        <taxon>Alphaproteobacteria</taxon>
        <taxon>Sphingomonadales</taxon>
        <taxon>Sphingomonadaceae</taxon>
        <taxon>Novosphingobium</taxon>
    </lineage>
</organism>
<dbReference type="CDD" id="cd10291">
    <property type="entry name" value="GST_C_YfcG_like"/>
    <property type="match status" value="1"/>
</dbReference>
<dbReference type="Pfam" id="PF00043">
    <property type="entry name" value="GST_C"/>
    <property type="match status" value="1"/>
</dbReference>
<dbReference type="InterPro" id="IPR004045">
    <property type="entry name" value="Glutathione_S-Trfase_N"/>
</dbReference>
<dbReference type="SFLD" id="SFLDG00358">
    <property type="entry name" value="Main_(cytGST)"/>
    <property type="match status" value="1"/>
</dbReference>
<dbReference type="InterPro" id="IPR036282">
    <property type="entry name" value="Glutathione-S-Trfase_C_sf"/>
</dbReference>
<dbReference type="SUPFAM" id="SSF47616">
    <property type="entry name" value="GST C-terminal domain-like"/>
    <property type="match status" value="1"/>
</dbReference>
<dbReference type="InterPro" id="IPR036249">
    <property type="entry name" value="Thioredoxin-like_sf"/>
</dbReference>
<dbReference type="CDD" id="cd03048">
    <property type="entry name" value="GST_N_Ure2p_like"/>
    <property type="match status" value="1"/>
</dbReference>
<name>A0ABU8S199_9SPHN</name>
<dbReference type="InterPro" id="IPR004046">
    <property type="entry name" value="GST_C"/>
</dbReference>
<dbReference type="Pfam" id="PF02798">
    <property type="entry name" value="GST_N"/>
    <property type="match status" value="1"/>
</dbReference>
<feature type="domain" description="GST N-terminal" evidence="2">
    <location>
        <begin position="1"/>
        <end position="87"/>
    </location>
</feature>
<dbReference type="PROSITE" id="PS50404">
    <property type="entry name" value="GST_NTER"/>
    <property type="match status" value="1"/>
</dbReference>
<evidence type="ECO:0000259" key="2">
    <source>
        <dbReference type="PROSITE" id="PS50404"/>
    </source>
</evidence>
<dbReference type="Proteomes" id="UP001361239">
    <property type="component" value="Unassembled WGS sequence"/>
</dbReference>
<evidence type="ECO:0000259" key="3">
    <source>
        <dbReference type="PROSITE" id="PS50405"/>
    </source>
</evidence>
<reference evidence="4 5" key="1">
    <citation type="submission" date="2024-03" db="EMBL/GenBank/DDBJ databases">
        <authorList>
            <person name="Jo J.-H."/>
        </authorList>
    </citation>
    <scope>NUCLEOTIDE SEQUENCE [LARGE SCALE GENOMIC DNA]</scope>
    <source>
        <strain evidence="4 5">PS1R-30</strain>
    </source>
</reference>
<dbReference type="PANTHER" id="PTHR44051">
    <property type="entry name" value="GLUTATHIONE S-TRANSFERASE-RELATED"/>
    <property type="match status" value="1"/>
</dbReference>
<protein>
    <submittedName>
        <fullName evidence="4">Glutathione binding-like protein</fullName>
    </submittedName>
</protein>
<feature type="domain" description="GST C-terminal" evidence="3">
    <location>
        <begin position="90"/>
        <end position="213"/>
    </location>
</feature>
<dbReference type="Gene3D" id="1.20.1050.10">
    <property type="match status" value="1"/>
</dbReference>
<dbReference type="SUPFAM" id="SSF52833">
    <property type="entry name" value="Thioredoxin-like"/>
    <property type="match status" value="1"/>
</dbReference>
<proteinExistence type="inferred from homology"/>
<keyword evidence="5" id="KW-1185">Reference proteome</keyword>
<sequence length="238" mass="26691">MIDLYYWTTPNGHKITLFLEETGIPYRITPVDIGKGEQFLPYFLSIAPNNRIPAIVDDEPADGGAPISVFESGAILQYLAEKTGKLIPSDPRGRTETLQWLFWQMGGLGPMAGQNNHFRYAAPEQIPYAVTRYTNETNRLYGVLDKRLADRPFLAGEDYSIADIASYPWVVPWERQGQVLGDFPNLQRWFETIRERPATERAYALVAQVNPGAGAPQSEEAKRILFGQTAAVVQGRTN</sequence>
<comment type="caution">
    <text evidence="4">The sequence shown here is derived from an EMBL/GenBank/DDBJ whole genome shotgun (WGS) entry which is preliminary data.</text>
</comment>
<evidence type="ECO:0000313" key="5">
    <source>
        <dbReference type="Proteomes" id="UP001361239"/>
    </source>
</evidence>
<dbReference type="InterPro" id="IPR010987">
    <property type="entry name" value="Glutathione-S-Trfase_C-like"/>
</dbReference>
<dbReference type="EMBL" id="JBBHJZ010000005">
    <property type="protein sequence ID" value="MEJ5979013.1"/>
    <property type="molecule type" value="Genomic_DNA"/>
</dbReference>
<gene>
    <name evidence="4" type="ORF">WG901_20335</name>
</gene>
<accession>A0ABU8S199</accession>
<dbReference type="PROSITE" id="PS50405">
    <property type="entry name" value="GST_CTER"/>
    <property type="match status" value="1"/>
</dbReference>
<dbReference type="PANTHER" id="PTHR44051:SF19">
    <property type="entry name" value="DISULFIDE-BOND OXIDOREDUCTASE YFCG"/>
    <property type="match status" value="1"/>
</dbReference>
<evidence type="ECO:0000256" key="1">
    <source>
        <dbReference type="RuleBase" id="RU003494"/>
    </source>
</evidence>
<evidence type="ECO:0000313" key="4">
    <source>
        <dbReference type="EMBL" id="MEJ5979013.1"/>
    </source>
</evidence>
<dbReference type="SFLD" id="SFLDS00019">
    <property type="entry name" value="Glutathione_Transferase_(cytos"/>
    <property type="match status" value="1"/>
</dbReference>
<dbReference type="RefSeq" id="WP_339588954.1">
    <property type="nucleotide sequence ID" value="NZ_JBBHJZ010000005.1"/>
</dbReference>
<dbReference type="InterPro" id="IPR040079">
    <property type="entry name" value="Glutathione_S-Trfase"/>
</dbReference>